<gene>
    <name evidence="1" type="ORF">LMG26411_00107</name>
</gene>
<evidence type="ECO:0000313" key="2">
    <source>
        <dbReference type="Proteomes" id="UP000672657"/>
    </source>
</evidence>
<reference evidence="1 2" key="1">
    <citation type="submission" date="2021-03" db="EMBL/GenBank/DDBJ databases">
        <authorList>
            <person name="Peeters C."/>
        </authorList>
    </citation>
    <scope>NUCLEOTIDE SEQUENCE [LARGE SCALE GENOMIC DNA]</scope>
    <source>
        <strain evidence="1 2">LMG 26411</strain>
    </source>
</reference>
<proteinExistence type="predicted"/>
<dbReference type="RefSeq" id="WP_211951358.1">
    <property type="nucleotide sequence ID" value="NZ_CAJPVI010000001.1"/>
</dbReference>
<evidence type="ECO:0000313" key="1">
    <source>
        <dbReference type="EMBL" id="CAG2129040.1"/>
    </source>
</evidence>
<comment type="caution">
    <text evidence="1">The sequence shown here is derived from an EMBL/GenBank/DDBJ whole genome shotgun (WGS) entry which is preliminary data.</text>
</comment>
<accession>A0ABN7PPR2</accession>
<evidence type="ECO:0008006" key="3">
    <source>
        <dbReference type="Google" id="ProtNLM"/>
    </source>
</evidence>
<dbReference type="Proteomes" id="UP000672657">
    <property type="component" value="Unassembled WGS sequence"/>
</dbReference>
<protein>
    <recommendedName>
        <fullName evidence="3">DUF1737 domain-containing protein</fullName>
    </recommendedName>
</protein>
<name>A0ABN7PPR2_9BURK</name>
<organism evidence="1 2">
    <name type="scientific">Cupriavidus numazuensis</name>
    <dbReference type="NCBI Taxonomy" id="221992"/>
    <lineage>
        <taxon>Bacteria</taxon>
        <taxon>Pseudomonadati</taxon>
        <taxon>Pseudomonadota</taxon>
        <taxon>Betaproteobacteria</taxon>
        <taxon>Burkholderiales</taxon>
        <taxon>Burkholderiaceae</taxon>
        <taxon>Cupriavidus</taxon>
    </lineage>
</organism>
<keyword evidence="2" id="KW-1185">Reference proteome</keyword>
<sequence>MEYMITWGTGHDMRTAFDNLQGIVNENIQNGWEPQGGICTAGIGQRDGQEVASIVFAQAMIKRP</sequence>
<dbReference type="EMBL" id="CAJPVI010000001">
    <property type="protein sequence ID" value="CAG2129040.1"/>
    <property type="molecule type" value="Genomic_DNA"/>
</dbReference>